<evidence type="ECO:0000256" key="2">
    <source>
        <dbReference type="SAM" id="MobiDB-lite"/>
    </source>
</evidence>
<evidence type="ECO:0000259" key="3">
    <source>
        <dbReference type="PROSITE" id="PS50158"/>
    </source>
</evidence>
<evidence type="ECO:0000256" key="1">
    <source>
        <dbReference type="PROSITE-ProRule" id="PRU00047"/>
    </source>
</evidence>
<protein>
    <recommendedName>
        <fullName evidence="3">CCHC-type domain-containing protein</fullName>
    </recommendedName>
</protein>
<dbReference type="SUPFAM" id="SSF57756">
    <property type="entry name" value="Retrovirus zinc finger-like domains"/>
    <property type="match status" value="1"/>
</dbReference>
<proteinExistence type="predicted"/>
<reference evidence="4" key="4">
    <citation type="submission" date="2019-03" db="UniProtKB">
        <authorList>
            <consortium name="EnsemblPlants"/>
        </authorList>
    </citation>
    <scope>IDENTIFICATION</scope>
</reference>
<dbReference type="InterPro" id="IPR036875">
    <property type="entry name" value="Znf_CCHC_sf"/>
</dbReference>
<organism evidence="4 5">
    <name type="scientific">Aegilops tauschii subsp. strangulata</name>
    <name type="common">Goatgrass</name>
    <dbReference type="NCBI Taxonomy" id="200361"/>
    <lineage>
        <taxon>Eukaryota</taxon>
        <taxon>Viridiplantae</taxon>
        <taxon>Streptophyta</taxon>
        <taxon>Embryophyta</taxon>
        <taxon>Tracheophyta</taxon>
        <taxon>Spermatophyta</taxon>
        <taxon>Magnoliopsida</taxon>
        <taxon>Liliopsida</taxon>
        <taxon>Poales</taxon>
        <taxon>Poaceae</taxon>
        <taxon>BOP clade</taxon>
        <taxon>Pooideae</taxon>
        <taxon>Triticodae</taxon>
        <taxon>Triticeae</taxon>
        <taxon>Triticinae</taxon>
        <taxon>Aegilops</taxon>
    </lineage>
</organism>
<evidence type="ECO:0000313" key="5">
    <source>
        <dbReference type="Proteomes" id="UP000015105"/>
    </source>
</evidence>
<dbReference type="SMART" id="SM00343">
    <property type="entry name" value="ZnF_C2HC"/>
    <property type="match status" value="2"/>
</dbReference>
<dbReference type="Pfam" id="PF00098">
    <property type="entry name" value="zf-CCHC"/>
    <property type="match status" value="1"/>
</dbReference>
<dbReference type="GO" id="GO:0003676">
    <property type="term" value="F:nucleic acid binding"/>
    <property type="evidence" value="ECO:0007669"/>
    <property type="project" value="InterPro"/>
</dbReference>
<reference evidence="5" key="2">
    <citation type="journal article" date="2017" name="Nat. Plants">
        <title>The Aegilops tauschii genome reveals multiple impacts of transposons.</title>
        <authorList>
            <person name="Zhao G."/>
            <person name="Zou C."/>
            <person name="Li K."/>
            <person name="Wang K."/>
            <person name="Li T."/>
            <person name="Gao L."/>
            <person name="Zhang X."/>
            <person name="Wang H."/>
            <person name="Yang Z."/>
            <person name="Liu X."/>
            <person name="Jiang W."/>
            <person name="Mao L."/>
            <person name="Kong X."/>
            <person name="Jiao Y."/>
            <person name="Jia J."/>
        </authorList>
    </citation>
    <scope>NUCLEOTIDE SEQUENCE [LARGE SCALE GENOMIC DNA]</scope>
    <source>
        <strain evidence="5">cv. AL8/78</strain>
    </source>
</reference>
<dbReference type="Gene3D" id="4.10.60.10">
    <property type="entry name" value="Zinc finger, CCHC-type"/>
    <property type="match status" value="1"/>
</dbReference>
<dbReference type="InterPro" id="IPR001878">
    <property type="entry name" value="Znf_CCHC"/>
</dbReference>
<dbReference type="Gramene" id="AET1Gv20786700.2">
    <property type="protein sequence ID" value="AET1Gv20786700.2"/>
    <property type="gene ID" value="AET1Gv20786700"/>
</dbReference>
<evidence type="ECO:0000313" key="4">
    <source>
        <dbReference type="EnsemblPlants" id="AET1Gv20786700.2"/>
    </source>
</evidence>
<keyword evidence="1" id="KW-0862">Zinc</keyword>
<name>A0A452ZHL9_AEGTS</name>
<keyword evidence="1" id="KW-0863">Zinc-finger</keyword>
<sequence length="98" mass="10626">LQDASKPRIPRWQEGLCFKCLEAGHFKAECSGEIRCHRCWVSGHIARSCSSLPSHSRAPRPARSRGAPPNPCVHPKSPTVGSSAPPPPPPLASWRTTP</sequence>
<dbReference type="PROSITE" id="PS50158">
    <property type="entry name" value="ZF_CCHC"/>
    <property type="match status" value="1"/>
</dbReference>
<feature type="region of interest" description="Disordered" evidence="2">
    <location>
        <begin position="49"/>
        <end position="98"/>
    </location>
</feature>
<accession>A0A452ZHL9</accession>
<reference evidence="4" key="3">
    <citation type="journal article" date="2017" name="Nature">
        <title>Genome sequence of the progenitor of the wheat D genome Aegilops tauschii.</title>
        <authorList>
            <person name="Luo M.C."/>
            <person name="Gu Y.Q."/>
            <person name="Puiu D."/>
            <person name="Wang H."/>
            <person name="Twardziok S.O."/>
            <person name="Deal K.R."/>
            <person name="Huo N."/>
            <person name="Zhu T."/>
            <person name="Wang L."/>
            <person name="Wang Y."/>
            <person name="McGuire P.E."/>
            <person name="Liu S."/>
            <person name="Long H."/>
            <person name="Ramasamy R.K."/>
            <person name="Rodriguez J.C."/>
            <person name="Van S.L."/>
            <person name="Yuan L."/>
            <person name="Wang Z."/>
            <person name="Xia Z."/>
            <person name="Xiao L."/>
            <person name="Anderson O.D."/>
            <person name="Ouyang S."/>
            <person name="Liang Y."/>
            <person name="Zimin A.V."/>
            <person name="Pertea G."/>
            <person name="Qi P."/>
            <person name="Bennetzen J.L."/>
            <person name="Dai X."/>
            <person name="Dawson M.W."/>
            <person name="Muller H.G."/>
            <person name="Kugler K."/>
            <person name="Rivarola-Duarte L."/>
            <person name="Spannagl M."/>
            <person name="Mayer K.F.X."/>
            <person name="Lu F.H."/>
            <person name="Bevan M.W."/>
            <person name="Leroy P."/>
            <person name="Li P."/>
            <person name="You F.M."/>
            <person name="Sun Q."/>
            <person name="Liu Z."/>
            <person name="Lyons E."/>
            <person name="Wicker T."/>
            <person name="Salzberg S.L."/>
            <person name="Devos K.M."/>
            <person name="Dvorak J."/>
        </authorList>
    </citation>
    <scope>NUCLEOTIDE SEQUENCE [LARGE SCALE GENOMIC DNA]</scope>
    <source>
        <strain evidence="4">cv. AL8/78</strain>
    </source>
</reference>
<reference evidence="5" key="1">
    <citation type="journal article" date="2014" name="Science">
        <title>Ancient hybridizations among the ancestral genomes of bread wheat.</title>
        <authorList>
            <consortium name="International Wheat Genome Sequencing Consortium,"/>
            <person name="Marcussen T."/>
            <person name="Sandve S.R."/>
            <person name="Heier L."/>
            <person name="Spannagl M."/>
            <person name="Pfeifer M."/>
            <person name="Jakobsen K.S."/>
            <person name="Wulff B.B."/>
            <person name="Steuernagel B."/>
            <person name="Mayer K.F."/>
            <person name="Olsen O.A."/>
        </authorList>
    </citation>
    <scope>NUCLEOTIDE SEQUENCE [LARGE SCALE GENOMIC DNA]</scope>
    <source>
        <strain evidence="5">cv. AL8/78</strain>
    </source>
</reference>
<dbReference type="AlphaFoldDB" id="A0A452ZHL9"/>
<dbReference type="Proteomes" id="UP000015105">
    <property type="component" value="Chromosome 1D"/>
</dbReference>
<keyword evidence="5" id="KW-1185">Reference proteome</keyword>
<dbReference type="GO" id="GO:0008270">
    <property type="term" value="F:zinc ion binding"/>
    <property type="evidence" value="ECO:0007669"/>
    <property type="project" value="UniProtKB-KW"/>
</dbReference>
<feature type="domain" description="CCHC-type" evidence="3">
    <location>
        <begin position="17"/>
        <end position="30"/>
    </location>
</feature>
<keyword evidence="1" id="KW-0479">Metal-binding</keyword>
<dbReference type="EnsemblPlants" id="AET1Gv20786700.2">
    <property type="protein sequence ID" value="AET1Gv20786700.2"/>
    <property type="gene ID" value="AET1Gv20786700"/>
</dbReference>
<reference evidence="4" key="5">
    <citation type="journal article" date="2021" name="G3 (Bethesda)">
        <title>Aegilops tauschii genome assembly Aet v5.0 features greater sequence contiguity and improved annotation.</title>
        <authorList>
            <person name="Wang L."/>
            <person name="Zhu T."/>
            <person name="Rodriguez J.C."/>
            <person name="Deal K.R."/>
            <person name="Dubcovsky J."/>
            <person name="McGuire P.E."/>
            <person name="Lux T."/>
            <person name="Spannagl M."/>
            <person name="Mayer K.F.X."/>
            <person name="Baldrich P."/>
            <person name="Meyers B.C."/>
            <person name="Huo N."/>
            <person name="Gu Y.Q."/>
            <person name="Zhou H."/>
            <person name="Devos K.M."/>
            <person name="Bennetzen J.L."/>
            <person name="Unver T."/>
            <person name="Budak H."/>
            <person name="Gulick P.J."/>
            <person name="Galiba G."/>
            <person name="Kalapos B."/>
            <person name="Nelson D.R."/>
            <person name="Li P."/>
            <person name="You F.M."/>
            <person name="Luo M.C."/>
            <person name="Dvorak J."/>
        </authorList>
    </citation>
    <scope>NUCLEOTIDE SEQUENCE [LARGE SCALE GENOMIC DNA]</scope>
    <source>
        <strain evidence="4">cv. AL8/78</strain>
    </source>
</reference>